<dbReference type="Pfam" id="PF02650">
    <property type="entry name" value="HTH_WhiA"/>
    <property type="match status" value="1"/>
</dbReference>
<proteinExistence type="inferred from homology"/>
<reference evidence="7 8" key="1">
    <citation type="submission" date="2020-08" db="EMBL/GenBank/DDBJ databases">
        <authorList>
            <person name="Liu C."/>
            <person name="Sun Q."/>
        </authorList>
    </citation>
    <scope>NUCLEOTIDE SEQUENCE [LARGE SCALE GENOMIC DNA]</scope>
    <source>
        <strain evidence="7 8">NSJ-4</strain>
    </source>
</reference>
<dbReference type="RefSeq" id="WP_021984211.1">
    <property type="nucleotide sequence ID" value="NZ_CP060632.1"/>
</dbReference>
<gene>
    <name evidence="4 7" type="primary">whiA</name>
    <name evidence="7" type="ORF">H9Q76_04430</name>
</gene>
<dbReference type="NCBIfam" id="TIGR00647">
    <property type="entry name" value="DNA_bind_WhiA"/>
    <property type="match status" value="1"/>
</dbReference>
<dbReference type="Proteomes" id="UP000515819">
    <property type="component" value="Chromosome"/>
</dbReference>
<keyword evidence="1 4" id="KW-0132">Cell division</keyword>
<protein>
    <recommendedName>
        <fullName evidence="4">Probable cell division protein WhiA</fullName>
    </recommendedName>
</protein>
<evidence type="ECO:0000313" key="8">
    <source>
        <dbReference type="Proteomes" id="UP000515819"/>
    </source>
</evidence>
<dbReference type="AlphaFoldDB" id="A0A7G9FPQ4"/>
<dbReference type="KEGG" id="wcp:H9Q76_04430"/>
<evidence type="ECO:0000313" key="7">
    <source>
        <dbReference type="EMBL" id="QNM00536.1"/>
    </source>
</evidence>
<dbReference type="InterPro" id="IPR003802">
    <property type="entry name" value="Sporulation_regulator_WhiA"/>
</dbReference>
<evidence type="ECO:0000256" key="1">
    <source>
        <dbReference type="ARBA" id="ARBA00022618"/>
    </source>
</evidence>
<evidence type="ECO:0000256" key="3">
    <source>
        <dbReference type="ARBA" id="ARBA00023306"/>
    </source>
</evidence>
<keyword evidence="8" id="KW-1185">Reference proteome</keyword>
<dbReference type="EMBL" id="CP060632">
    <property type="protein sequence ID" value="QNM00536.1"/>
    <property type="molecule type" value="Genomic_DNA"/>
</dbReference>
<feature type="domain" description="WhiA LAGLIDADG-like" evidence="6">
    <location>
        <begin position="97"/>
        <end position="188"/>
    </location>
</feature>
<name>A0A7G9FPQ4_9FIRM</name>
<dbReference type="InterPro" id="IPR039518">
    <property type="entry name" value="WhiA_LAGLIDADG_dom"/>
</dbReference>
<dbReference type="GO" id="GO:0051301">
    <property type="term" value="P:cell division"/>
    <property type="evidence" value="ECO:0007669"/>
    <property type="project" value="UniProtKB-UniRule"/>
</dbReference>
<dbReference type="GO" id="GO:0003677">
    <property type="term" value="F:DNA binding"/>
    <property type="evidence" value="ECO:0007669"/>
    <property type="project" value="UniProtKB-UniRule"/>
</dbReference>
<feature type="domain" description="Sporulation regulator WhiA C-terminal" evidence="5">
    <location>
        <begin position="191"/>
        <end position="274"/>
    </location>
</feature>
<dbReference type="GO" id="GO:0043937">
    <property type="term" value="P:regulation of sporulation"/>
    <property type="evidence" value="ECO:0007669"/>
    <property type="project" value="InterPro"/>
</dbReference>
<dbReference type="HAMAP" id="MF_01420">
    <property type="entry name" value="HTH_type_WhiA"/>
    <property type="match status" value="1"/>
</dbReference>
<evidence type="ECO:0000259" key="5">
    <source>
        <dbReference type="Pfam" id="PF02650"/>
    </source>
</evidence>
<dbReference type="SUPFAM" id="SSF55608">
    <property type="entry name" value="Homing endonucleases"/>
    <property type="match status" value="1"/>
</dbReference>
<evidence type="ECO:0000256" key="2">
    <source>
        <dbReference type="ARBA" id="ARBA00023125"/>
    </source>
</evidence>
<sequence>MSFSSKVKAELLSHISTGRHCRMAELAAMIAMSGEYRDGVWTMRGENTILQEKITKLTALLDVDINTPEGRQMLKLTDHGDYLSVNPILVERNCCKQAFIRGAFLATGSLTDPEKGYHFEIVCDHAEQADMLARLIRDFSIEPKQIQRKKYYVVYIKDGSMIVDLLNIMGAHVSLMDMENIRILKDMRNSVNRRVNCETANLNKVVSAAVKQMEDITYIEQTKGLKYLPERLREIASLRMEEPDTSLVELGKKLNPPLGKSGVNHRLKKISDIANELRRNQNDQ</sequence>
<dbReference type="InterPro" id="IPR023054">
    <property type="entry name" value="Sporulation_regulator_WhiA_C"/>
</dbReference>
<comment type="similarity">
    <text evidence="4">Belongs to the WhiA family.</text>
</comment>
<dbReference type="InterPro" id="IPR027434">
    <property type="entry name" value="Homing_endonucl"/>
</dbReference>
<evidence type="ECO:0000259" key="6">
    <source>
        <dbReference type="Pfam" id="PF14527"/>
    </source>
</evidence>
<accession>A0A7G9FPQ4</accession>
<evidence type="ECO:0000256" key="4">
    <source>
        <dbReference type="HAMAP-Rule" id="MF_01420"/>
    </source>
</evidence>
<keyword evidence="2 4" id="KW-0238">DNA-binding</keyword>
<dbReference type="PANTHER" id="PTHR37307">
    <property type="entry name" value="CELL DIVISION PROTEIN WHIA-RELATED"/>
    <property type="match status" value="1"/>
</dbReference>
<dbReference type="PANTHER" id="PTHR37307:SF1">
    <property type="entry name" value="CELL DIVISION PROTEIN WHIA-RELATED"/>
    <property type="match status" value="1"/>
</dbReference>
<dbReference type="Pfam" id="PF14527">
    <property type="entry name" value="LAGLIDADG_WhiA"/>
    <property type="match status" value="1"/>
</dbReference>
<organism evidence="7 8">
    <name type="scientific">Wujia chipingensis</name>
    <dbReference type="NCBI Taxonomy" id="2763670"/>
    <lineage>
        <taxon>Bacteria</taxon>
        <taxon>Bacillati</taxon>
        <taxon>Bacillota</taxon>
        <taxon>Clostridia</taxon>
        <taxon>Lachnospirales</taxon>
        <taxon>Lachnospiraceae</taxon>
        <taxon>Wujia</taxon>
    </lineage>
</organism>
<comment type="function">
    <text evidence="4">Involved in cell division and chromosome segregation.</text>
</comment>
<dbReference type="Gene3D" id="3.10.28.10">
    <property type="entry name" value="Homing endonucleases"/>
    <property type="match status" value="1"/>
</dbReference>
<keyword evidence="3 4" id="KW-0131">Cell cycle</keyword>